<evidence type="ECO:0000313" key="2">
    <source>
        <dbReference type="Proteomes" id="UP000551316"/>
    </source>
</evidence>
<name>A0A7Y5ALV2_BIFLI</name>
<evidence type="ECO:0000313" key="1">
    <source>
        <dbReference type="EMBL" id="NQX51795.1"/>
    </source>
</evidence>
<gene>
    <name evidence="1" type="ORF">HNS28_10320</name>
</gene>
<dbReference type="RefSeq" id="WP_168928611.1">
    <property type="nucleotide sequence ID" value="NZ_CP054525.1"/>
</dbReference>
<reference evidence="1 2" key="1">
    <citation type="submission" date="2020-05" db="EMBL/GenBank/DDBJ databases">
        <title>Draft Genome Sequence of Bifidobacterium longum subsp. Infantis BI-G201, a Commercialization Strain.</title>
        <authorList>
            <person name="Song J."/>
            <person name="Xu Y."/>
            <person name="Han D."/>
            <person name="Teng Q."/>
            <person name="Jiang D."/>
            <person name="Liu Q."/>
        </authorList>
    </citation>
    <scope>NUCLEOTIDE SEQUENCE [LARGE SCALE GENOMIC DNA]</scope>
    <source>
        <strain evidence="1 2">BI-G201</strain>
    </source>
</reference>
<proteinExistence type="predicted"/>
<comment type="caution">
    <text evidence="1">The sequence shown here is derived from an EMBL/GenBank/DDBJ whole genome shotgun (WGS) entry which is preliminary data.</text>
</comment>
<accession>A0A7Y5ALV2</accession>
<sequence length="247" mass="27263">MRPPPACHALRLRFLRRVPCRSACAHGRRVVSEMETTRKGPMDMNDMVDTRTTGTGLAERVCGGFRKDRRELGPEKAADKWFAPLMDRWNGLLSRDGGGFSHEERVTLAVLATEYLSMRDALILAALREMGGGELHMLYARPHSMESAAVVTCELSRAFKDADCQPDMRRWGRATALLESVTADAPDGYEAQPMAACAYLMWMADRSTVAAVRALKALALDDDCSLATLVLAAGEHGIRPAWAGRRR</sequence>
<protein>
    <recommendedName>
        <fullName evidence="3">DUF4192 family protein</fullName>
    </recommendedName>
</protein>
<evidence type="ECO:0008006" key="3">
    <source>
        <dbReference type="Google" id="ProtNLM"/>
    </source>
</evidence>
<dbReference type="EMBL" id="JABNND010000028">
    <property type="protein sequence ID" value="NQX51795.1"/>
    <property type="molecule type" value="Genomic_DNA"/>
</dbReference>
<dbReference type="Proteomes" id="UP000551316">
    <property type="component" value="Unassembled WGS sequence"/>
</dbReference>
<organism evidence="1 2">
    <name type="scientific">Bifidobacterium longum subsp. infantis</name>
    <dbReference type="NCBI Taxonomy" id="1682"/>
    <lineage>
        <taxon>Bacteria</taxon>
        <taxon>Bacillati</taxon>
        <taxon>Actinomycetota</taxon>
        <taxon>Actinomycetes</taxon>
        <taxon>Bifidobacteriales</taxon>
        <taxon>Bifidobacteriaceae</taxon>
        <taxon>Bifidobacterium</taxon>
    </lineage>
</organism>
<dbReference type="AlphaFoldDB" id="A0A7Y5ALV2"/>